<evidence type="ECO:0000313" key="13">
    <source>
        <dbReference type="Proteomes" id="UP001448207"/>
    </source>
</evidence>
<feature type="transmembrane region" description="Helical" evidence="10">
    <location>
        <begin position="551"/>
        <end position="569"/>
    </location>
</feature>
<dbReference type="PANTHER" id="PTHR10519:SF20">
    <property type="entry name" value="G-PROTEIN COUPLED RECEPTOR 156-RELATED"/>
    <property type="match status" value="1"/>
</dbReference>
<keyword evidence="6" id="KW-0675">Receptor</keyword>
<dbReference type="InterPro" id="IPR001828">
    <property type="entry name" value="ANF_lig-bd_rcpt"/>
</dbReference>
<evidence type="ECO:0000256" key="5">
    <source>
        <dbReference type="ARBA" id="ARBA00023136"/>
    </source>
</evidence>
<organism evidence="12 13">
    <name type="scientific">Phycomyces blakesleeanus</name>
    <dbReference type="NCBI Taxonomy" id="4837"/>
    <lineage>
        <taxon>Eukaryota</taxon>
        <taxon>Fungi</taxon>
        <taxon>Fungi incertae sedis</taxon>
        <taxon>Mucoromycota</taxon>
        <taxon>Mucoromycotina</taxon>
        <taxon>Mucoromycetes</taxon>
        <taxon>Mucorales</taxon>
        <taxon>Phycomycetaceae</taxon>
        <taxon>Phycomyces</taxon>
    </lineage>
</organism>
<dbReference type="InterPro" id="IPR017978">
    <property type="entry name" value="GPCR_3_C"/>
</dbReference>
<feature type="transmembrane region" description="Helical" evidence="10">
    <location>
        <begin position="638"/>
        <end position="660"/>
    </location>
</feature>
<evidence type="ECO:0000256" key="2">
    <source>
        <dbReference type="ARBA" id="ARBA00022692"/>
    </source>
</evidence>
<dbReference type="CDD" id="cd15047">
    <property type="entry name" value="7tmC_GABA-B-like"/>
    <property type="match status" value="1"/>
</dbReference>
<evidence type="ECO:0000256" key="4">
    <source>
        <dbReference type="ARBA" id="ARBA00023040"/>
    </source>
</evidence>
<protein>
    <submittedName>
        <fullName evidence="12">Periplasmic binding protein-like I</fullName>
    </submittedName>
</protein>
<evidence type="ECO:0000256" key="6">
    <source>
        <dbReference type="ARBA" id="ARBA00023170"/>
    </source>
</evidence>
<reference evidence="12 13" key="1">
    <citation type="submission" date="2024-04" db="EMBL/GenBank/DDBJ databases">
        <title>Symmetric and asymmetric DNA N6-adenine methylation regulates different biological responses in Mucorales.</title>
        <authorList>
            <consortium name="Lawrence Berkeley National Laboratory"/>
            <person name="Lax C."/>
            <person name="Mondo S.J."/>
            <person name="Osorio-Concepcion M."/>
            <person name="Muszewska A."/>
            <person name="Corrochano-Luque M."/>
            <person name="Gutierrez G."/>
            <person name="Riley R."/>
            <person name="Lipzen A."/>
            <person name="Guo J."/>
            <person name="Hundley H."/>
            <person name="Amirebrahimi M."/>
            <person name="Ng V."/>
            <person name="Lorenzo-Gutierrez D."/>
            <person name="Binder U."/>
            <person name="Yang J."/>
            <person name="Song Y."/>
            <person name="Canovas D."/>
            <person name="Navarro E."/>
            <person name="Freitag M."/>
            <person name="Gabaldon T."/>
            <person name="Grigoriev I.V."/>
            <person name="Corrochano L.M."/>
            <person name="Nicolas F.E."/>
            <person name="Garre V."/>
        </authorList>
    </citation>
    <scope>NUCLEOTIDE SEQUENCE [LARGE SCALE GENOMIC DNA]</scope>
    <source>
        <strain evidence="12 13">L51</strain>
    </source>
</reference>
<evidence type="ECO:0000256" key="8">
    <source>
        <dbReference type="ARBA" id="ARBA00023224"/>
    </source>
</evidence>
<keyword evidence="7" id="KW-0325">Glycoprotein</keyword>
<feature type="transmembrane region" description="Helical" evidence="10">
    <location>
        <begin position="681"/>
        <end position="701"/>
    </location>
</feature>
<evidence type="ECO:0000313" key="12">
    <source>
        <dbReference type="EMBL" id="KAL0074927.1"/>
    </source>
</evidence>
<name>A0ABR3AIX6_PHYBL</name>
<evidence type="ECO:0000256" key="7">
    <source>
        <dbReference type="ARBA" id="ARBA00023180"/>
    </source>
</evidence>
<dbReference type="Pfam" id="PF00003">
    <property type="entry name" value="7tm_3"/>
    <property type="match status" value="1"/>
</dbReference>
<keyword evidence="2 10" id="KW-0812">Transmembrane</keyword>
<comment type="subcellular location">
    <subcellularLocation>
        <location evidence="1">Membrane</location>
        <topology evidence="1">Multi-pass membrane protein</topology>
    </subcellularLocation>
</comment>
<feature type="transmembrane region" description="Helical" evidence="10">
    <location>
        <begin position="518"/>
        <end position="539"/>
    </location>
</feature>
<dbReference type="InterPro" id="IPR000337">
    <property type="entry name" value="GPCR_3"/>
</dbReference>
<keyword evidence="5 10" id="KW-0472">Membrane</keyword>
<dbReference type="PRINTS" id="PR01176">
    <property type="entry name" value="GABABRECEPTR"/>
</dbReference>
<keyword evidence="4" id="KW-0297">G-protein coupled receptor</keyword>
<sequence length="1040" mass="113848">MNISTSNATMAFGRMLADDGITTLTQVDSNTVVITPRFNTANKTELKIGVLLPFSQTDDNFTAQIVWGGMSAIRMAVNDINEQGLIPGAYITLIERDSFPQDSAEQTAVTDAVYASVTLLQQGVIGVIGDISSSWTSLSAIMTSTLEIPQCSFTASAISFSDKTQYKYFFRTIPTQVIIADVMLSFAAAQNWTKIGVLYTDDPLGQQFYQRAVVQAGITHLQITQFHAIPLTGTETIRSDLTSMTSAGTRIMIVAASGDPLANLMITAADMGLMSSEYAWLLMGEVSDSLSDSIQAHNANHNTTRAIDYNQTFSGLFMFDNWLTLYGYPPFESFLDLWSALDPSAYPFAGQRKITTNEGLAYSCMMVMAQGFSHTVNTISNQSYALEQLASGELGQYLLPSAFNVGYVGPEGPMVYDSNGDLTNGNYRIYNLQHGNQAVIGQSVGGVLTLTSSPIYHDGTSKPPSDSPAITALNPDMSSPVAHAILAVAATGIFFALIVFGLVVTFRKHEVFKASSPLFCCFELVGFVLTYLSVTFMIGTPTQTSCIAGPLVFNFGFLLVLGNMIAKNYRIYRIFNNIFISRTVITDLQLIKTVSVVVGIDMIILCIGLIVSKPTPTMVAVSVSVYYWECQAQSDYKIVFSCLMGIYVMFLLVFATYLAYKTRLAGRQYSHYNECRQMGLSVYNILFSALVGFAVGLNQMADFFTKYYITVITILWATTFSLLILFVPKLQAFYKQRTVEKQAANNEAKEVEQRNILQSVFNSTSVQPTDGFSGFSNTGGIGGGGGNIYGGNGNGNVGELISLDQLLASDNSGLLDPAQAEQRKASIVSAYLELSNSGGDSNCVEVHEGEMPVRIVFRYFPFLSQWEMKHIMVFPWLGYFSYFSQETRKGTVLAYAQAAIHSAQLNDYVIKVKGQGLYDMYIQVPDLKAVETWQRCFNQKSNPQTYIQTGQPSFNINSDLNSSSRPNNNHHNDLHSRPGGLLSDEDDSDTLEAQKSVVPAKDGHAPPPSHSPRRQSSERTVQGSLGQSSSRRLSTTATLT</sequence>
<dbReference type="PRINTS" id="PR00248">
    <property type="entry name" value="GPCRMGR"/>
</dbReference>
<dbReference type="Gene3D" id="3.40.50.2300">
    <property type="match status" value="2"/>
</dbReference>
<evidence type="ECO:0000256" key="1">
    <source>
        <dbReference type="ARBA" id="ARBA00004141"/>
    </source>
</evidence>
<keyword evidence="3 10" id="KW-1133">Transmembrane helix</keyword>
<dbReference type="SUPFAM" id="SSF53822">
    <property type="entry name" value="Periplasmic binding protein-like I"/>
    <property type="match status" value="1"/>
</dbReference>
<feature type="transmembrane region" description="Helical" evidence="10">
    <location>
        <begin position="590"/>
        <end position="611"/>
    </location>
</feature>
<accession>A0ABR3AIX6</accession>
<gene>
    <name evidence="12" type="ORF">J3Q64DRAFT_1776688</name>
</gene>
<keyword evidence="13" id="KW-1185">Reference proteome</keyword>
<feature type="compositionally biased region" description="Polar residues" evidence="9">
    <location>
        <begin position="944"/>
        <end position="960"/>
    </location>
</feature>
<dbReference type="Proteomes" id="UP001448207">
    <property type="component" value="Unassembled WGS sequence"/>
</dbReference>
<keyword evidence="8" id="KW-0807">Transducer</keyword>
<dbReference type="PROSITE" id="PS50259">
    <property type="entry name" value="G_PROTEIN_RECEP_F3_4"/>
    <property type="match status" value="1"/>
</dbReference>
<dbReference type="EMBL" id="JBCLYO010000039">
    <property type="protein sequence ID" value="KAL0074927.1"/>
    <property type="molecule type" value="Genomic_DNA"/>
</dbReference>
<evidence type="ECO:0000256" key="3">
    <source>
        <dbReference type="ARBA" id="ARBA00022989"/>
    </source>
</evidence>
<comment type="caution">
    <text evidence="12">The sequence shown here is derived from an EMBL/GenBank/DDBJ whole genome shotgun (WGS) entry which is preliminary data.</text>
</comment>
<evidence type="ECO:0000259" key="11">
    <source>
        <dbReference type="PROSITE" id="PS50259"/>
    </source>
</evidence>
<feature type="transmembrane region" description="Helical" evidence="10">
    <location>
        <begin position="707"/>
        <end position="727"/>
    </location>
</feature>
<evidence type="ECO:0000256" key="10">
    <source>
        <dbReference type="SAM" id="Phobius"/>
    </source>
</evidence>
<dbReference type="InterPro" id="IPR002455">
    <property type="entry name" value="GPCR3_GABA-B"/>
</dbReference>
<evidence type="ECO:0000256" key="9">
    <source>
        <dbReference type="SAM" id="MobiDB-lite"/>
    </source>
</evidence>
<feature type="domain" description="G-protein coupled receptors family 3 profile" evidence="11">
    <location>
        <begin position="481"/>
        <end position="730"/>
    </location>
</feature>
<feature type="transmembrane region" description="Helical" evidence="10">
    <location>
        <begin position="484"/>
        <end position="506"/>
    </location>
</feature>
<dbReference type="InterPro" id="IPR028082">
    <property type="entry name" value="Peripla_BP_I"/>
</dbReference>
<feature type="region of interest" description="Disordered" evidence="9">
    <location>
        <begin position="944"/>
        <end position="1040"/>
    </location>
</feature>
<dbReference type="Pfam" id="PF01094">
    <property type="entry name" value="ANF_receptor"/>
    <property type="match status" value="1"/>
</dbReference>
<dbReference type="PANTHER" id="PTHR10519">
    <property type="entry name" value="GABA-B RECEPTOR"/>
    <property type="match status" value="1"/>
</dbReference>
<feature type="compositionally biased region" description="Low complexity" evidence="9">
    <location>
        <begin position="1018"/>
        <end position="1040"/>
    </location>
</feature>
<proteinExistence type="predicted"/>